<protein>
    <recommendedName>
        <fullName evidence="6">WD40 repeat domain-containing protein</fullName>
    </recommendedName>
</protein>
<dbReference type="PROSITE" id="PS50082">
    <property type="entry name" value="WD_REPEATS_2"/>
    <property type="match status" value="1"/>
</dbReference>
<evidence type="ECO:0000256" key="3">
    <source>
        <dbReference type="SAM" id="SignalP"/>
    </source>
</evidence>
<feature type="chain" id="PRO_5014127518" description="WD40 repeat domain-containing protein" evidence="3">
    <location>
        <begin position="31"/>
        <end position="725"/>
    </location>
</feature>
<reference evidence="5" key="1">
    <citation type="submission" date="2017-09" db="EMBL/GenBank/DDBJ databases">
        <title>Metaegenomics of thermophilic ammonia-oxidizing enrichment culture.</title>
        <authorList>
            <person name="Kato S."/>
            <person name="Suzuki K."/>
        </authorList>
    </citation>
    <scope>NUCLEOTIDE SEQUENCE [LARGE SCALE GENOMIC DNA]</scope>
</reference>
<dbReference type="Gene3D" id="2.130.10.10">
    <property type="entry name" value="YVTN repeat-like/Quinoprotein amine dehydrogenase"/>
    <property type="match status" value="2"/>
</dbReference>
<dbReference type="InterPro" id="IPR036322">
    <property type="entry name" value="WD40_repeat_dom_sf"/>
</dbReference>
<name>A0A2H5Y565_9CHLR</name>
<keyword evidence="3" id="KW-0732">Signal</keyword>
<dbReference type="SUPFAM" id="SSF50998">
    <property type="entry name" value="Quinoprotein alcohol dehydrogenase-like"/>
    <property type="match status" value="1"/>
</dbReference>
<evidence type="ECO:0008006" key="6">
    <source>
        <dbReference type="Google" id="ProtNLM"/>
    </source>
</evidence>
<dbReference type="EMBL" id="BEHY01000013">
    <property type="protein sequence ID" value="GBD08589.1"/>
    <property type="molecule type" value="Genomic_DNA"/>
</dbReference>
<accession>A0A2H5Y565</accession>
<organism evidence="4 5">
    <name type="scientific">Candidatus Thermoflexus japonica</name>
    <dbReference type="NCBI Taxonomy" id="2035417"/>
    <lineage>
        <taxon>Bacteria</taxon>
        <taxon>Bacillati</taxon>
        <taxon>Chloroflexota</taxon>
        <taxon>Thermoflexia</taxon>
        <taxon>Thermoflexales</taxon>
        <taxon>Thermoflexaceae</taxon>
        <taxon>Thermoflexus</taxon>
    </lineage>
</organism>
<sequence length="725" mass="79805">MRGFRILGILSLLFLSVACRPRSAPGPATAAPASPTVMPTAAVPSPTPTPSIPGLGDPVPAGGEPVSPDNLSRLQPIWRARWPMWMDLRPASETLIGVGADVMIMSPSDLEIRSSFPLPPHTEFPNALAVSGDHRMAVVGTNDGVLWRMDLVHGEIRGEGRISGSIEALAFLDPQGQRVAVLADGLRIWEADGSISPPVGELPQKNYAGQFSPDGRWALAVDNRGVGGLYEVPSGTPVLSFTVPFTSPRAVALHPNAQDAAVAGKNAVIVFRLDHGQKRAEVRQQLSRSNVRSVDGSASLLAILSEEGGGTRLQILRWESLESVVNILLDRPFSAVRLDEEGGRVYLIGFNRVEARSLSDGQLLQRREHPRTAFGIPLWEQRALVLSSGPRAGRDPGVALLDLATGRLRWHQILKSPVRSVWMDPKGRWVAAALEDQSVEFLRLETGESIQRLELPDVAWLGPDGQGRGLIGLRGNTVALWPVEGRSPVWQRTLPTPRDLELIGAVSSRWIAVAPSLGQDTRFGEYNRIWVIDHEGNIRSTLHDRYDFGNIYKLEWFSDHLIVYLSYPSSIVQASIFSIPDGQRVAYARLRAAYMDASVSWWPDRRSGVVNDLHDGLAAFWVEGQTAPLRTLQDEEGVMVWDLQRVGQGSWVLAGAQEVRVQRGEKRVTWWFRRGGRLQAFDLDGKQKVWEQPLPFSLLWMALSPDGRWVIVGGAEGIVEVWGIR</sequence>
<evidence type="ECO:0000256" key="2">
    <source>
        <dbReference type="SAM" id="MobiDB-lite"/>
    </source>
</evidence>
<feature type="region of interest" description="Disordered" evidence="2">
    <location>
        <begin position="24"/>
        <end position="70"/>
    </location>
</feature>
<evidence type="ECO:0000313" key="5">
    <source>
        <dbReference type="Proteomes" id="UP000236642"/>
    </source>
</evidence>
<dbReference type="Proteomes" id="UP000236642">
    <property type="component" value="Unassembled WGS sequence"/>
</dbReference>
<dbReference type="SUPFAM" id="SSF50978">
    <property type="entry name" value="WD40 repeat-like"/>
    <property type="match status" value="1"/>
</dbReference>
<proteinExistence type="predicted"/>
<feature type="signal peptide" evidence="3">
    <location>
        <begin position="1"/>
        <end position="30"/>
    </location>
</feature>
<dbReference type="InterPro" id="IPR001680">
    <property type="entry name" value="WD40_rpt"/>
</dbReference>
<gene>
    <name evidence="4" type="ORF">HRbin22_00830</name>
</gene>
<comment type="caution">
    <text evidence="4">The sequence shown here is derived from an EMBL/GenBank/DDBJ whole genome shotgun (WGS) entry which is preliminary data.</text>
</comment>
<feature type="compositionally biased region" description="Low complexity" evidence="2">
    <location>
        <begin position="24"/>
        <end position="44"/>
    </location>
</feature>
<evidence type="ECO:0000313" key="4">
    <source>
        <dbReference type="EMBL" id="GBD08589.1"/>
    </source>
</evidence>
<keyword evidence="1" id="KW-0853">WD repeat</keyword>
<dbReference type="AlphaFoldDB" id="A0A2H5Y565"/>
<feature type="repeat" description="WD" evidence="1">
    <location>
        <begin position="701"/>
        <end position="725"/>
    </location>
</feature>
<dbReference type="PROSITE" id="PS51257">
    <property type="entry name" value="PROKAR_LIPOPROTEIN"/>
    <property type="match status" value="1"/>
</dbReference>
<dbReference type="InterPro" id="IPR011047">
    <property type="entry name" value="Quinoprotein_ADH-like_sf"/>
</dbReference>
<dbReference type="InterPro" id="IPR015943">
    <property type="entry name" value="WD40/YVTN_repeat-like_dom_sf"/>
</dbReference>
<evidence type="ECO:0000256" key="1">
    <source>
        <dbReference type="PROSITE-ProRule" id="PRU00221"/>
    </source>
</evidence>